<dbReference type="EMBL" id="JAPDHZ010000002">
    <property type="protein sequence ID" value="MDG0790296.1"/>
    <property type="molecule type" value="Genomic_DNA"/>
</dbReference>
<reference evidence="1 2" key="1">
    <citation type="submission" date="2022-10" db="EMBL/GenBank/DDBJ databases">
        <title>Comparative genomic analysis of Cohnella hashimotonis sp. nov., isolated from the International Space Station.</title>
        <authorList>
            <person name="Simpson A."/>
            <person name="Venkateswaran K."/>
        </authorList>
    </citation>
    <scope>NUCLEOTIDE SEQUENCE [LARGE SCALE GENOMIC DNA]</scope>
    <source>
        <strain evidence="1 2">DSM 18997</strain>
    </source>
</reference>
<evidence type="ECO:0000313" key="1">
    <source>
        <dbReference type="EMBL" id="MDG0790296.1"/>
    </source>
</evidence>
<dbReference type="Proteomes" id="UP001153387">
    <property type="component" value="Unassembled WGS sequence"/>
</dbReference>
<accession>A0A9X4QLI4</accession>
<keyword evidence="2" id="KW-1185">Reference proteome</keyword>
<dbReference type="AlphaFoldDB" id="A0A9X4QLI4"/>
<gene>
    <name evidence="1" type="ORF">OMP38_05105</name>
</gene>
<comment type="caution">
    <text evidence="1">The sequence shown here is derived from an EMBL/GenBank/DDBJ whole genome shotgun (WGS) entry which is preliminary data.</text>
</comment>
<dbReference type="RefSeq" id="WP_277564144.1">
    <property type="nucleotide sequence ID" value="NZ_JAPDHZ010000002.1"/>
</dbReference>
<proteinExistence type="predicted"/>
<evidence type="ECO:0000313" key="2">
    <source>
        <dbReference type="Proteomes" id="UP001153387"/>
    </source>
</evidence>
<name>A0A9X4QLI4_9BACL</name>
<organism evidence="1 2">
    <name type="scientific">Cohnella ginsengisoli</name>
    <dbReference type="NCBI Taxonomy" id="425004"/>
    <lineage>
        <taxon>Bacteria</taxon>
        <taxon>Bacillati</taxon>
        <taxon>Bacillota</taxon>
        <taxon>Bacilli</taxon>
        <taxon>Bacillales</taxon>
        <taxon>Paenibacillaceae</taxon>
        <taxon>Cohnella</taxon>
    </lineage>
</organism>
<protein>
    <submittedName>
        <fullName evidence="1">Uncharacterized protein</fullName>
    </submittedName>
</protein>
<sequence length="187" mass="21013">MQPDVEIVHPGTVVIDTYAETICEYVYCIDYGTKQKGIISLRLAGAHTAAVATELEDLMFEGPSVWMRGMVFEGNRIRNFAMGGHTTGQWLGDGSLSFHNESYPHLNELLDYVPFTPTLAIIQAPIVNEYLRQTELTVFLDQLTRLIEKLNGHLNPDNDRKMDALIFSTPGDQNILYRGGSIPTYFL</sequence>